<dbReference type="AlphaFoldDB" id="A0AAN9QJ71"/>
<gene>
    <name evidence="6" type="ORF">VNO77_17952</name>
</gene>
<dbReference type="GO" id="GO:0006974">
    <property type="term" value="P:DNA damage response"/>
    <property type="evidence" value="ECO:0007669"/>
    <property type="project" value="UniProtKB-KW"/>
</dbReference>
<dbReference type="Pfam" id="PF16589">
    <property type="entry name" value="BRCT_2"/>
    <property type="match status" value="1"/>
</dbReference>
<dbReference type="InterPro" id="IPR001357">
    <property type="entry name" value="BRCT_dom"/>
</dbReference>
<keyword evidence="3" id="KW-0539">Nucleus</keyword>
<dbReference type="InterPro" id="IPR051579">
    <property type="entry name" value="DDR_Transcriptional_Reg"/>
</dbReference>
<dbReference type="Proteomes" id="UP001367508">
    <property type="component" value="Unassembled WGS sequence"/>
</dbReference>
<comment type="caution">
    <text evidence="6">The sequence shown here is derived from an EMBL/GenBank/DDBJ whole genome shotgun (WGS) entry which is preliminary data.</text>
</comment>
<dbReference type="SUPFAM" id="SSF52113">
    <property type="entry name" value="BRCT domain"/>
    <property type="match status" value="1"/>
</dbReference>
<evidence type="ECO:0000256" key="4">
    <source>
        <dbReference type="SAM" id="MobiDB-lite"/>
    </source>
</evidence>
<evidence type="ECO:0000256" key="3">
    <source>
        <dbReference type="ARBA" id="ARBA00023242"/>
    </source>
</evidence>
<keyword evidence="2" id="KW-0227">DNA damage</keyword>
<name>A0AAN9QJ71_CANGL</name>
<dbReference type="InterPro" id="IPR036420">
    <property type="entry name" value="BRCT_dom_sf"/>
</dbReference>
<evidence type="ECO:0000313" key="6">
    <source>
        <dbReference type="EMBL" id="KAK7337382.1"/>
    </source>
</evidence>
<dbReference type="Gene3D" id="3.40.50.10190">
    <property type="entry name" value="BRCT domain"/>
    <property type="match status" value="2"/>
</dbReference>
<dbReference type="PANTHER" id="PTHR23196:SF32">
    <property type="entry name" value="BRCT DOMAIN-CONTAINING DNA REPAIR PROTEIN"/>
    <property type="match status" value="1"/>
</dbReference>
<dbReference type="Pfam" id="PF16770">
    <property type="entry name" value="RTT107_BRCT_5"/>
    <property type="match status" value="1"/>
</dbReference>
<keyword evidence="7" id="KW-1185">Reference proteome</keyword>
<evidence type="ECO:0000313" key="7">
    <source>
        <dbReference type="Proteomes" id="UP001367508"/>
    </source>
</evidence>
<proteinExistence type="predicted"/>
<feature type="compositionally biased region" description="Basic and acidic residues" evidence="4">
    <location>
        <begin position="228"/>
        <end position="240"/>
    </location>
</feature>
<dbReference type="EMBL" id="JAYMYQ010000004">
    <property type="protein sequence ID" value="KAK7337382.1"/>
    <property type="molecule type" value="Genomic_DNA"/>
</dbReference>
<feature type="compositionally biased region" description="Basic and acidic residues" evidence="4">
    <location>
        <begin position="481"/>
        <end position="497"/>
    </location>
</feature>
<feature type="region of interest" description="Disordered" evidence="4">
    <location>
        <begin position="227"/>
        <end position="258"/>
    </location>
</feature>
<accession>A0AAN9QJ71</accession>
<evidence type="ECO:0000259" key="5">
    <source>
        <dbReference type="PROSITE" id="PS50172"/>
    </source>
</evidence>
<comment type="subcellular location">
    <subcellularLocation>
        <location evidence="1">Nucleus</location>
    </subcellularLocation>
</comment>
<organism evidence="6 7">
    <name type="scientific">Canavalia gladiata</name>
    <name type="common">Sword bean</name>
    <name type="synonym">Dolichos gladiatus</name>
    <dbReference type="NCBI Taxonomy" id="3824"/>
    <lineage>
        <taxon>Eukaryota</taxon>
        <taxon>Viridiplantae</taxon>
        <taxon>Streptophyta</taxon>
        <taxon>Embryophyta</taxon>
        <taxon>Tracheophyta</taxon>
        <taxon>Spermatophyta</taxon>
        <taxon>Magnoliopsida</taxon>
        <taxon>eudicotyledons</taxon>
        <taxon>Gunneridae</taxon>
        <taxon>Pentapetalae</taxon>
        <taxon>rosids</taxon>
        <taxon>fabids</taxon>
        <taxon>Fabales</taxon>
        <taxon>Fabaceae</taxon>
        <taxon>Papilionoideae</taxon>
        <taxon>50 kb inversion clade</taxon>
        <taxon>NPAAA clade</taxon>
        <taxon>indigoferoid/millettioid clade</taxon>
        <taxon>Phaseoleae</taxon>
        <taxon>Canavalia</taxon>
    </lineage>
</organism>
<feature type="region of interest" description="Disordered" evidence="4">
    <location>
        <begin position="1"/>
        <end position="26"/>
    </location>
</feature>
<evidence type="ECO:0000256" key="1">
    <source>
        <dbReference type="ARBA" id="ARBA00004123"/>
    </source>
</evidence>
<sequence>MAEGSSPHSQTSSPPGGDKAANEDDRCMETVLFEDTLVLNSPFTEREAQYLNLYTEIVEDSEPAEDVTTGPVCEYEQEVVLDSEDEELDNRDAVTVTRGFLENQTSPKVKNPLMISQKRLYKPPCEQADSNAATFEKSAAGDKGASVDADNFDDNNHLYLSARSNHMQSPEPGDSTQAALGFVDQYLSSNHVDLFQGINCRKTTREKSPLVQSAKGPLNLAKKIKARTRNEEKEPFKWADSDQNDNKAGMFGKENEAPLNFGSYKQTYVRRRQKEGGHLQSQGKCCTNNRCDEKLGPGKRVATENNNLRKALDVQSSAIEGMFDIGLDTQIAAEAMDALAFAHPSGGHFNDLYQPENASDDSLSDLTENEAHLKNSSCRQNSGLHSVTIKSNKKSTSSSRFSKITSSLSCQYGDKQEPNPVSEKMEKLMKSKSTADGQFENNTCSPIFREHLILEEVCSLGEYVTSQSAAEEPKIWNNESRQTRIKDQPSHPTERKNNVKEKGIITRHKRKGNGLVADPMKLGARTKRLKLLTNSCVDFQKSGLNHQAQVSPQLSATSSFSRIDFLVYPKKPRGKRKGANVRINLDVPTVSCIDGKESNIVSIRSLEDQDDVDKSCFPHTRPLCNGSCVDDGKCLLQGSSVQPGLADYAKKTENMHDTHPLLLSHVETSSNKSVAQLKSEIPAAVAASKGISISNVNHTCTEHRKKPCNKNLPKTSLLKELIRLGVPESTSDMHDTHPLLLSHVETSSNKSVAQLKSEIPAAVAASKGINISNVNHTCTEHRKKPCNKNLPKTSLLKELIRLGVPESTSDMMWKDVRHRRDMTDVRVLFSQHLDDSIIKQQKKILARLNISVASGSMEATHFIANKFTRTKNMLETMALGKLIVTHLWLESCGQANCFIDEKKYILRDMKKEKEIGFSMPVSLARARQKPLLKGKRVFITPHVKPDKEVIASLVAAVHGQVVDESQIRAGTNVNSLDDLLILSCEDDYAICHHFLKRGTPLYSSELVLNGIVIQKLELERYDDIWKSLFLHVFIQFLHLNEGRIDPSLSTSEISSPRRALSIGTVYAYAM</sequence>
<dbReference type="GO" id="GO:0005634">
    <property type="term" value="C:nucleus"/>
    <property type="evidence" value="ECO:0007669"/>
    <property type="project" value="UniProtKB-SubCell"/>
</dbReference>
<feature type="domain" description="BRCT" evidence="5">
    <location>
        <begin position="817"/>
        <end position="906"/>
    </location>
</feature>
<evidence type="ECO:0000256" key="2">
    <source>
        <dbReference type="ARBA" id="ARBA00022763"/>
    </source>
</evidence>
<dbReference type="CDD" id="cd18432">
    <property type="entry name" value="BRCT_PAXIP1_rpt6_like"/>
    <property type="match status" value="1"/>
</dbReference>
<dbReference type="PANTHER" id="PTHR23196">
    <property type="entry name" value="PAX TRANSCRIPTION ACTIVATION DOMAIN INTERACTING PROTEIN"/>
    <property type="match status" value="1"/>
</dbReference>
<feature type="region of interest" description="Disordered" evidence="4">
    <location>
        <begin position="478"/>
        <end position="497"/>
    </location>
</feature>
<protein>
    <recommendedName>
        <fullName evidence="5">BRCT domain-containing protein</fullName>
    </recommendedName>
</protein>
<dbReference type="CDD" id="cd17744">
    <property type="entry name" value="BRCT_MDC1_rpt1"/>
    <property type="match status" value="1"/>
</dbReference>
<feature type="compositionally biased region" description="Polar residues" evidence="4">
    <location>
        <begin position="1"/>
        <end position="14"/>
    </location>
</feature>
<reference evidence="6 7" key="1">
    <citation type="submission" date="2024-01" db="EMBL/GenBank/DDBJ databases">
        <title>The genomes of 5 underutilized Papilionoideae crops provide insights into root nodulation and disease resistanc.</title>
        <authorList>
            <person name="Jiang F."/>
        </authorList>
    </citation>
    <scope>NUCLEOTIDE SEQUENCE [LARGE SCALE GENOMIC DNA]</scope>
    <source>
        <strain evidence="6">LVBAO_FW01</strain>
        <tissue evidence="6">Leaves</tissue>
    </source>
</reference>
<dbReference type="PROSITE" id="PS50172">
    <property type="entry name" value="BRCT"/>
    <property type="match status" value="1"/>
</dbReference>